<protein>
    <submittedName>
        <fullName evidence="1">12686_t:CDS:1</fullName>
    </submittedName>
</protein>
<gene>
    <name evidence="1" type="ORF">RFULGI_LOCUS14981</name>
</gene>
<dbReference type="AlphaFoldDB" id="A0A9N9NXJ0"/>
<accession>A0A9N9NXJ0</accession>
<feature type="non-terminal residue" evidence="1">
    <location>
        <position position="1"/>
    </location>
</feature>
<dbReference type="EMBL" id="CAJVPZ010045743">
    <property type="protein sequence ID" value="CAG8769838.1"/>
    <property type="molecule type" value="Genomic_DNA"/>
</dbReference>
<reference evidence="1" key="1">
    <citation type="submission" date="2021-06" db="EMBL/GenBank/DDBJ databases">
        <authorList>
            <person name="Kallberg Y."/>
            <person name="Tangrot J."/>
            <person name="Rosling A."/>
        </authorList>
    </citation>
    <scope>NUCLEOTIDE SEQUENCE</scope>
    <source>
        <strain evidence="1">IN212</strain>
    </source>
</reference>
<dbReference type="Proteomes" id="UP000789396">
    <property type="component" value="Unassembled WGS sequence"/>
</dbReference>
<evidence type="ECO:0000313" key="1">
    <source>
        <dbReference type="EMBL" id="CAG8769838.1"/>
    </source>
</evidence>
<name>A0A9N9NXJ0_9GLOM</name>
<proteinExistence type="predicted"/>
<comment type="caution">
    <text evidence="1">The sequence shown here is derived from an EMBL/GenBank/DDBJ whole genome shotgun (WGS) entry which is preliminary data.</text>
</comment>
<organism evidence="1 2">
    <name type="scientific">Racocetra fulgida</name>
    <dbReference type="NCBI Taxonomy" id="60492"/>
    <lineage>
        <taxon>Eukaryota</taxon>
        <taxon>Fungi</taxon>
        <taxon>Fungi incertae sedis</taxon>
        <taxon>Mucoromycota</taxon>
        <taxon>Glomeromycotina</taxon>
        <taxon>Glomeromycetes</taxon>
        <taxon>Diversisporales</taxon>
        <taxon>Gigasporaceae</taxon>
        <taxon>Racocetra</taxon>
    </lineage>
</organism>
<evidence type="ECO:0000313" key="2">
    <source>
        <dbReference type="Proteomes" id="UP000789396"/>
    </source>
</evidence>
<sequence>LILNFKPLDFFYRFELGFDSFESRLARGAAVGLLKSKGIQMSQK</sequence>
<keyword evidence="2" id="KW-1185">Reference proteome</keyword>